<keyword evidence="3 4" id="KW-0949">S-adenosyl-L-methionine</keyword>
<feature type="binding site" evidence="4">
    <location>
        <position position="372"/>
    </location>
    <ligand>
        <name>S-adenosyl-L-methionine</name>
        <dbReference type="ChEBI" id="CHEBI:59789"/>
    </ligand>
</feature>
<dbReference type="PROSITE" id="PS51687">
    <property type="entry name" value="SAM_MT_RNA_M5U"/>
    <property type="match status" value="1"/>
</dbReference>
<feature type="binding site" evidence="4">
    <location>
        <position position="424"/>
    </location>
    <ligand>
        <name>S-adenosyl-L-methionine</name>
        <dbReference type="ChEBI" id="CHEBI:59789"/>
    </ligand>
</feature>
<dbReference type="InterPro" id="IPR010280">
    <property type="entry name" value="U5_MeTrfase_fam"/>
</dbReference>
<dbReference type="GO" id="GO:0070475">
    <property type="term" value="P:rRNA base methylation"/>
    <property type="evidence" value="ECO:0007669"/>
    <property type="project" value="TreeGrafter"/>
</dbReference>
<evidence type="ECO:0000256" key="4">
    <source>
        <dbReference type="PROSITE-ProRule" id="PRU01024"/>
    </source>
</evidence>
<evidence type="ECO:0000256" key="2">
    <source>
        <dbReference type="ARBA" id="ARBA00022679"/>
    </source>
</evidence>
<dbReference type="SUPFAM" id="SSF50249">
    <property type="entry name" value="Nucleic acid-binding proteins"/>
    <property type="match status" value="1"/>
</dbReference>
<keyword evidence="2 4" id="KW-0808">Transferase</keyword>
<dbReference type="NCBIfam" id="TIGR00479">
    <property type="entry name" value="rumA"/>
    <property type="match status" value="1"/>
</dbReference>
<dbReference type="FunFam" id="3.40.50.150:FF:000009">
    <property type="entry name" value="23S rRNA (Uracil(1939)-C(5))-methyltransferase RlmD"/>
    <property type="match status" value="1"/>
</dbReference>
<dbReference type="PROSITE" id="PS50926">
    <property type="entry name" value="TRAM"/>
    <property type="match status" value="1"/>
</dbReference>
<dbReference type="Gene3D" id="3.40.50.150">
    <property type="entry name" value="Vaccinia Virus protein VP39"/>
    <property type="match status" value="1"/>
</dbReference>
<reference evidence="7 8" key="1">
    <citation type="journal article" date="2019" name="Nat. Microbiol.">
        <title>Mediterranean grassland soil C-N compound turnover is dependent on rainfall and depth, and is mediated by genomically divergent microorganisms.</title>
        <authorList>
            <person name="Diamond S."/>
            <person name="Andeer P.F."/>
            <person name="Li Z."/>
            <person name="Crits-Christoph A."/>
            <person name="Burstein D."/>
            <person name="Anantharaman K."/>
            <person name="Lane K.R."/>
            <person name="Thomas B.C."/>
            <person name="Pan C."/>
            <person name="Northen T.R."/>
            <person name="Banfield J.F."/>
        </authorList>
    </citation>
    <scope>NUCLEOTIDE SEQUENCE [LARGE SCALE GENOMIC DNA]</scope>
    <source>
        <strain evidence="7">WS_11</strain>
    </source>
</reference>
<dbReference type="InterPro" id="IPR029063">
    <property type="entry name" value="SAM-dependent_MTases_sf"/>
</dbReference>
<dbReference type="Gene3D" id="2.40.50.140">
    <property type="entry name" value="Nucleic acid-binding proteins"/>
    <property type="match status" value="1"/>
</dbReference>
<evidence type="ECO:0000259" key="6">
    <source>
        <dbReference type="PROSITE" id="PS50926"/>
    </source>
</evidence>
<feature type="active site" evidence="5">
    <location>
        <position position="503"/>
    </location>
</feature>
<dbReference type="Pfam" id="PF05958">
    <property type="entry name" value="tRNA_U5-meth_tr"/>
    <property type="match status" value="1"/>
</dbReference>
<protein>
    <submittedName>
        <fullName evidence="7">23S rRNA (Uracil(1939)-C(5))-methyltransferase RlmD</fullName>
        <ecNumber evidence="7">2.1.1.190</ecNumber>
    </submittedName>
</protein>
<keyword evidence="1 4" id="KW-0489">Methyltransferase</keyword>
<accession>A0A538U138</accession>
<dbReference type="InterPro" id="IPR002792">
    <property type="entry name" value="TRAM_dom"/>
</dbReference>
<dbReference type="Gene3D" id="2.40.50.1070">
    <property type="match status" value="1"/>
</dbReference>
<evidence type="ECO:0000256" key="3">
    <source>
        <dbReference type="ARBA" id="ARBA00022691"/>
    </source>
</evidence>
<evidence type="ECO:0000256" key="1">
    <source>
        <dbReference type="ARBA" id="ARBA00022603"/>
    </source>
</evidence>
<dbReference type="Pfam" id="PF01938">
    <property type="entry name" value="TRAM"/>
    <property type="match status" value="1"/>
</dbReference>
<dbReference type="PROSITE" id="PS01231">
    <property type="entry name" value="TRMA_2"/>
    <property type="match status" value="1"/>
</dbReference>
<dbReference type="InterPro" id="IPR030390">
    <property type="entry name" value="MeTrfase_TrmA_AS"/>
</dbReference>
<evidence type="ECO:0000256" key="5">
    <source>
        <dbReference type="PROSITE-ProRule" id="PRU10015"/>
    </source>
</evidence>
<dbReference type="PANTHER" id="PTHR11061">
    <property type="entry name" value="RNA M5U METHYLTRANSFERASE"/>
    <property type="match status" value="1"/>
</dbReference>
<feature type="binding site" evidence="4">
    <location>
        <position position="401"/>
    </location>
    <ligand>
        <name>S-adenosyl-L-methionine</name>
        <dbReference type="ChEBI" id="CHEBI:59789"/>
    </ligand>
</feature>
<proteinExistence type="inferred from homology"/>
<dbReference type="AlphaFoldDB" id="A0A538U138"/>
<dbReference type="CDD" id="cd02440">
    <property type="entry name" value="AdoMet_MTases"/>
    <property type="match status" value="1"/>
</dbReference>
<feature type="binding site" evidence="4">
    <location>
        <position position="476"/>
    </location>
    <ligand>
        <name>S-adenosyl-L-methionine</name>
        <dbReference type="ChEBI" id="CHEBI:59789"/>
    </ligand>
</feature>
<dbReference type="SUPFAM" id="SSF53335">
    <property type="entry name" value="S-adenosyl-L-methionine-dependent methyltransferases"/>
    <property type="match status" value="1"/>
</dbReference>
<dbReference type="GO" id="GO:0070041">
    <property type="term" value="F:rRNA (uridine-C5-)-methyltransferase activity"/>
    <property type="evidence" value="ECO:0007669"/>
    <property type="project" value="TreeGrafter"/>
</dbReference>
<dbReference type="Proteomes" id="UP000319771">
    <property type="component" value="Unassembled WGS sequence"/>
</dbReference>
<dbReference type="EC" id="2.1.1.190" evidence="7"/>
<sequence>MSCVVTPSQAVERDCAAAVPAMGPPMASDSSATPQAPVMILRFRIEIPPCASVRGESSALRCAVLQTLLASRWFPEVPRQTWFAEPKPMKVNDLLRLSVTDVALGGKALARHEGRVVFIDRGLPGDEVEARVSRIRRNFAEAGLGRLLAGGPDRVTPPCPHVAQCGGCRFQELDYAAQCRLKERQVRETLVHLGGIAEPPVQAITPAPEPWHYRNKMEFSFHREPDGTPRLGLHERGTFDRVFALETCLLPSERTVEIVRLTQRFAQAQRWQAYHPRHHDGVVRYLTVRHLPATGQCAVHLVAASDEIPGLEAWAAEVMGLGDDVRSVTLLLNRSRANVAFGEEERVLRGGATIVERLLGLEFEVSANAFLQTNSRQAEALYTAALEAARLEGGETVLDLYCGTGTLTLLFARAVGDGTVVGVESGEAAVAHAIRNAARNGLARTRFVTGEARRVLREWARGERAGALRPTLVVVDPPRAGLHPRVVARIAELAPQRVVYVSCNPATLARDLKDFAALGYPVAEVRPFDMFPHTPHIECVARLERAGAGG</sequence>
<comment type="similarity">
    <text evidence="4">Belongs to the class I-like SAM-binding methyltransferase superfamily. RNA M5U methyltransferase family.</text>
</comment>
<feature type="active site" description="Nucleophile" evidence="4">
    <location>
        <position position="503"/>
    </location>
</feature>
<evidence type="ECO:0000313" key="7">
    <source>
        <dbReference type="EMBL" id="TMQ69626.1"/>
    </source>
</evidence>
<gene>
    <name evidence="7" type="primary">rlmD</name>
    <name evidence="7" type="ORF">E6K81_14490</name>
</gene>
<evidence type="ECO:0000313" key="8">
    <source>
        <dbReference type="Proteomes" id="UP000319771"/>
    </source>
</evidence>
<name>A0A538U138_UNCEI</name>
<dbReference type="PANTHER" id="PTHR11061:SF30">
    <property type="entry name" value="TRNA (URACIL(54)-C(5))-METHYLTRANSFERASE"/>
    <property type="match status" value="1"/>
</dbReference>
<comment type="caution">
    <text evidence="7">The sequence shown here is derived from an EMBL/GenBank/DDBJ whole genome shotgun (WGS) entry which is preliminary data.</text>
</comment>
<dbReference type="InterPro" id="IPR012340">
    <property type="entry name" value="NA-bd_OB-fold"/>
</dbReference>
<dbReference type="PROSITE" id="PS01230">
    <property type="entry name" value="TRMA_1"/>
    <property type="match status" value="1"/>
</dbReference>
<feature type="domain" description="TRAM" evidence="6">
    <location>
        <begin position="88"/>
        <end position="146"/>
    </location>
</feature>
<dbReference type="InterPro" id="IPR030391">
    <property type="entry name" value="MeTrfase_TrmA_CS"/>
</dbReference>
<dbReference type="EMBL" id="VBPB01000294">
    <property type="protein sequence ID" value="TMQ69626.1"/>
    <property type="molecule type" value="Genomic_DNA"/>
</dbReference>
<organism evidence="7 8">
    <name type="scientific">Eiseniibacteriota bacterium</name>
    <dbReference type="NCBI Taxonomy" id="2212470"/>
    <lineage>
        <taxon>Bacteria</taxon>
        <taxon>Candidatus Eiseniibacteriota</taxon>
    </lineage>
</organism>